<evidence type="ECO:0000313" key="2">
    <source>
        <dbReference type="Proteomes" id="UP001500523"/>
    </source>
</evidence>
<proteinExistence type="predicted"/>
<accession>A0ABP7E8L3</accession>
<gene>
    <name evidence="1" type="ORF">GCM10022268_25460</name>
</gene>
<protein>
    <submittedName>
        <fullName evidence="1">Uncharacterized protein</fullName>
    </submittedName>
</protein>
<evidence type="ECO:0000313" key="1">
    <source>
        <dbReference type="EMBL" id="GAA3715771.1"/>
    </source>
</evidence>
<keyword evidence="2" id="KW-1185">Reference proteome</keyword>
<organism evidence="1 2">
    <name type="scientific">Sphingomonas cynarae</name>
    <dbReference type="NCBI Taxonomy" id="930197"/>
    <lineage>
        <taxon>Bacteria</taxon>
        <taxon>Pseudomonadati</taxon>
        <taxon>Pseudomonadota</taxon>
        <taxon>Alphaproteobacteria</taxon>
        <taxon>Sphingomonadales</taxon>
        <taxon>Sphingomonadaceae</taxon>
        <taxon>Sphingomonas</taxon>
    </lineage>
</organism>
<dbReference type="EMBL" id="BAABBF010000005">
    <property type="protein sequence ID" value="GAA3715771.1"/>
    <property type="molecule type" value="Genomic_DNA"/>
</dbReference>
<reference evidence="2" key="1">
    <citation type="journal article" date="2019" name="Int. J. Syst. Evol. Microbiol.">
        <title>The Global Catalogue of Microorganisms (GCM) 10K type strain sequencing project: providing services to taxonomists for standard genome sequencing and annotation.</title>
        <authorList>
            <consortium name="The Broad Institute Genomics Platform"/>
            <consortium name="The Broad Institute Genome Sequencing Center for Infectious Disease"/>
            <person name="Wu L."/>
            <person name="Ma J."/>
        </authorList>
    </citation>
    <scope>NUCLEOTIDE SEQUENCE [LARGE SCALE GENOMIC DNA]</scope>
    <source>
        <strain evidence="2">JCM 17498</strain>
    </source>
</reference>
<name>A0ABP7E8L3_9SPHN</name>
<sequence length="92" mass="10331">MAKDTDYETLVVESFLPSRTSGLHGKVHVRPVEGQGHPTTLKVECAKPLSEEYPVGTRFLIRAKLTDRADGGEYLYSSWRWPVEVISQPNSN</sequence>
<dbReference type="Proteomes" id="UP001500523">
    <property type="component" value="Unassembled WGS sequence"/>
</dbReference>
<comment type="caution">
    <text evidence="1">The sequence shown here is derived from an EMBL/GenBank/DDBJ whole genome shotgun (WGS) entry which is preliminary data.</text>
</comment>